<dbReference type="InterPro" id="IPR027417">
    <property type="entry name" value="P-loop_NTPase"/>
</dbReference>
<dbReference type="PANTHER" id="PTHR42781">
    <property type="entry name" value="SPERMIDINE/PUTRESCINE IMPORT ATP-BINDING PROTEIN POTA"/>
    <property type="match status" value="1"/>
</dbReference>
<feature type="compositionally biased region" description="Acidic residues" evidence="5">
    <location>
        <begin position="226"/>
        <end position="240"/>
    </location>
</feature>
<dbReference type="EMBL" id="BMED01000001">
    <property type="protein sequence ID" value="GGC67864.1"/>
    <property type="molecule type" value="Genomic_DNA"/>
</dbReference>
<dbReference type="InterPro" id="IPR050093">
    <property type="entry name" value="ABC_SmlMolc_Importer"/>
</dbReference>
<keyword evidence="3" id="KW-0547">Nucleotide-binding</keyword>
<dbReference type="PROSITE" id="PS50893">
    <property type="entry name" value="ABC_TRANSPORTER_2"/>
    <property type="match status" value="1"/>
</dbReference>
<reference evidence="7" key="2">
    <citation type="submission" date="2020-09" db="EMBL/GenBank/DDBJ databases">
        <authorList>
            <person name="Sun Q."/>
            <person name="Zhou Y."/>
        </authorList>
    </citation>
    <scope>NUCLEOTIDE SEQUENCE</scope>
    <source>
        <strain evidence="7">CGMCC 1.10998</strain>
    </source>
</reference>
<evidence type="ECO:0000256" key="4">
    <source>
        <dbReference type="ARBA" id="ARBA00022840"/>
    </source>
</evidence>
<dbReference type="GO" id="GO:0016887">
    <property type="term" value="F:ATP hydrolysis activity"/>
    <property type="evidence" value="ECO:0007669"/>
    <property type="project" value="InterPro"/>
</dbReference>
<dbReference type="SMART" id="SM00382">
    <property type="entry name" value="AAA"/>
    <property type="match status" value="1"/>
</dbReference>
<proteinExistence type="predicted"/>
<dbReference type="Pfam" id="PF00005">
    <property type="entry name" value="ABC_tran"/>
    <property type="match status" value="1"/>
</dbReference>
<feature type="region of interest" description="Disordered" evidence="5">
    <location>
        <begin position="226"/>
        <end position="247"/>
    </location>
</feature>
<dbReference type="PANTHER" id="PTHR42781:SF4">
    <property type="entry name" value="SPERMIDINE_PUTRESCINE IMPORT ATP-BINDING PROTEIN POTA"/>
    <property type="match status" value="1"/>
</dbReference>
<keyword evidence="1" id="KW-0813">Transport</keyword>
<dbReference type="InterPro" id="IPR003593">
    <property type="entry name" value="AAA+_ATPase"/>
</dbReference>
<dbReference type="SUPFAM" id="SSF52540">
    <property type="entry name" value="P-loop containing nucleoside triphosphate hydrolases"/>
    <property type="match status" value="1"/>
</dbReference>
<evidence type="ECO:0000256" key="2">
    <source>
        <dbReference type="ARBA" id="ARBA00022475"/>
    </source>
</evidence>
<sequence length="247" mass="27749">MTTEHIKVDIRKTLKSDKREFMLDVHFASSSDSLVIFGPSGAGKSLTLQAIAGLLTPDSGRIELSGATLYDSSRKLNLAPQARKVGFLFQNYALFPHLNVQQNVGFGLHGGWRNPGRHQQDERVAHWLKMFELEAVAGQYPHQLSGGQQQRTALARALASDPRALLLDEPFAALDSGLRNRMRHELMELRSRLKIPLIMITHDSEDVRLFGDEVLEIRDGRIKDDQIDEQMDAQIDEQPDSQDVRSA</sequence>
<name>A0A916UEC2_9BURK</name>
<reference evidence="7" key="1">
    <citation type="journal article" date="2014" name="Int. J. Syst. Evol. Microbiol.">
        <title>Complete genome sequence of Corynebacterium casei LMG S-19264T (=DSM 44701T), isolated from a smear-ripened cheese.</title>
        <authorList>
            <consortium name="US DOE Joint Genome Institute (JGI-PGF)"/>
            <person name="Walter F."/>
            <person name="Albersmeier A."/>
            <person name="Kalinowski J."/>
            <person name="Ruckert C."/>
        </authorList>
    </citation>
    <scope>NUCLEOTIDE SEQUENCE</scope>
    <source>
        <strain evidence="7">CGMCC 1.10998</strain>
    </source>
</reference>
<evidence type="ECO:0000256" key="5">
    <source>
        <dbReference type="SAM" id="MobiDB-lite"/>
    </source>
</evidence>
<dbReference type="Gene3D" id="3.40.50.300">
    <property type="entry name" value="P-loop containing nucleotide triphosphate hydrolases"/>
    <property type="match status" value="1"/>
</dbReference>
<evidence type="ECO:0000313" key="8">
    <source>
        <dbReference type="Proteomes" id="UP000637423"/>
    </source>
</evidence>
<organism evidence="7 8">
    <name type="scientific">Undibacterium terreum</name>
    <dbReference type="NCBI Taxonomy" id="1224302"/>
    <lineage>
        <taxon>Bacteria</taxon>
        <taxon>Pseudomonadati</taxon>
        <taxon>Pseudomonadota</taxon>
        <taxon>Betaproteobacteria</taxon>
        <taxon>Burkholderiales</taxon>
        <taxon>Oxalobacteraceae</taxon>
        <taxon>Undibacterium</taxon>
    </lineage>
</organism>
<keyword evidence="2" id="KW-0472">Membrane</keyword>
<comment type="caution">
    <text evidence="7">The sequence shown here is derived from an EMBL/GenBank/DDBJ whole genome shotgun (WGS) entry which is preliminary data.</text>
</comment>
<evidence type="ECO:0000259" key="6">
    <source>
        <dbReference type="PROSITE" id="PS50893"/>
    </source>
</evidence>
<evidence type="ECO:0000256" key="3">
    <source>
        <dbReference type="ARBA" id="ARBA00022741"/>
    </source>
</evidence>
<keyword evidence="8" id="KW-1185">Reference proteome</keyword>
<protein>
    <submittedName>
        <fullName evidence="7">ABC transporter ATP-binding protein</fullName>
    </submittedName>
</protein>
<evidence type="ECO:0000313" key="7">
    <source>
        <dbReference type="EMBL" id="GGC67864.1"/>
    </source>
</evidence>
<feature type="domain" description="ABC transporter" evidence="6">
    <location>
        <begin position="5"/>
        <end position="244"/>
    </location>
</feature>
<gene>
    <name evidence="7" type="primary">modC</name>
    <name evidence="7" type="ORF">GCM10011396_13640</name>
</gene>
<keyword evidence="4 7" id="KW-0067">ATP-binding</keyword>
<keyword evidence="2" id="KW-1003">Cell membrane</keyword>
<accession>A0A916UEC2</accession>
<dbReference type="AlphaFoldDB" id="A0A916UEC2"/>
<dbReference type="InterPro" id="IPR003439">
    <property type="entry name" value="ABC_transporter-like_ATP-bd"/>
</dbReference>
<evidence type="ECO:0000256" key="1">
    <source>
        <dbReference type="ARBA" id="ARBA00022448"/>
    </source>
</evidence>
<dbReference type="Proteomes" id="UP000637423">
    <property type="component" value="Unassembled WGS sequence"/>
</dbReference>
<dbReference type="GO" id="GO:0005524">
    <property type="term" value="F:ATP binding"/>
    <property type="evidence" value="ECO:0007669"/>
    <property type="project" value="UniProtKB-KW"/>
</dbReference>
<dbReference type="RefSeq" id="WP_188565169.1">
    <property type="nucleotide sequence ID" value="NZ_BMED01000001.1"/>
</dbReference>